<protein>
    <submittedName>
        <fullName evidence="1">Uncharacterized protein</fullName>
    </submittedName>
</protein>
<evidence type="ECO:0000313" key="2">
    <source>
        <dbReference type="Proteomes" id="UP000611762"/>
    </source>
</evidence>
<proteinExistence type="predicted"/>
<comment type="caution">
    <text evidence="1">The sequence shown here is derived from an EMBL/GenBank/DDBJ whole genome shotgun (WGS) entry which is preliminary data.</text>
</comment>
<dbReference type="EMBL" id="JACRSU010000001">
    <property type="protein sequence ID" value="MBC8539964.1"/>
    <property type="molecule type" value="Genomic_DNA"/>
</dbReference>
<evidence type="ECO:0000313" key="1">
    <source>
        <dbReference type="EMBL" id="MBC8539964.1"/>
    </source>
</evidence>
<gene>
    <name evidence="1" type="ORF">H8698_03100</name>
</gene>
<accession>A0A926DLL4</accession>
<organism evidence="1 2">
    <name type="scientific">Congzhengia minquanensis</name>
    <dbReference type="NCBI Taxonomy" id="2763657"/>
    <lineage>
        <taxon>Bacteria</taxon>
        <taxon>Bacillati</taxon>
        <taxon>Bacillota</taxon>
        <taxon>Clostridia</taxon>
        <taxon>Eubacteriales</taxon>
        <taxon>Oscillospiraceae</taxon>
        <taxon>Congzhengia</taxon>
    </lineage>
</organism>
<name>A0A926DLL4_9FIRM</name>
<dbReference type="AlphaFoldDB" id="A0A926DLL4"/>
<reference evidence="1" key="1">
    <citation type="submission" date="2020-08" db="EMBL/GenBank/DDBJ databases">
        <title>Genome public.</title>
        <authorList>
            <person name="Liu C."/>
            <person name="Sun Q."/>
        </authorList>
    </citation>
    <scope>NUCLEOTIDE SEQUENCE</scope>
    <source>
        <strain evidence="1">H8</strain>
    </source>
</reference>
<dbReference type="Proteomes" id="UP000611762">
    <property type="component" value="Unassembled WGS sequence"/>
</dbReference>
<sequence length="26" mass="3060">MFSRLVNEMAKWQGVTERLKSMNTMA</sequence>
<keyword evidence="2" id="KW-1185">Reference proteome</keyword>